<evidence type="ECO:0000256" key="1">
    <source>
        <dbReference type="SAM" id="MobiDB-lite"/>
    </source>
</evidence>
<organism evidence="2 3">
    <name type="scientific">Trinickia dinghuensis</name>
    <dbReference type="NCBI Taxonomy" id="2291023"/>
    <lineage>
        <taxon>Bacteria</taxon>
        <taxon>Pseudomonadati</taxon>
        <taxon>Pseudomonadota</taxon>
        <taxon>Betaproteobacteria</taxon>
        <taxon>Burkholderiales</taxon>
        <taxon>Burkholderiaceae</taxon>
        <taxon>Trinickia</taxon>
    </lineage>
</organism>
<proteinExistence type="predicted"/>
<name>A0A3D8K147_9BURK</name>
<dbReference type="Proteomes" id="UP000256838">
    <property type="component" value="Unassembled WGS sequence"/>
</dbReference>
<dbReference type="AlphaFoldDB" id="A0A3D8K147"/>
<reference evidence="2 3" key="1">
    <citation type="submission" date="2018-08" db="EMBL/GenBank/DDBJ databases">
        <title>Paraburkholderia sp. DHOM06 isolated from forest soil.</title>
        <authorList>
            <person name="Gao Z.-H."/>
            <person name="Qiu L.-H."/>
        </authorList>
    </citation>
    <scope>NUCLEOTIDE SEQUENCE [LARGE SCALE GENOMIC DNA]</scope>
    <source>
        <strain evidence="2 3">DHOM06</strain>
    </source>
</reference>
<feature type="region of interest" description="Disordered" evidence="1">
    <location>
        <begin position="596"/>
        <end position="634"/>
    </location>
</feature>
<dbReference type="EMBL" id="QRGA01000005">
    <property type="protein sequence ID" value="RDU99177.1"/>
    <property type="molecule type" value="Genomic_DNA"/>
</dbReference>
<accession>A0A3D8K147</accession>
<keyword evidence="3" id="KW-1185">Reference proteome</keyword>
<dbReference type="RefSeq" id="WP_115533149.1">
    <property type="nucleotide sequence ID" value="NZ_QRGA01000005.1"/>
</dbReference>
<evidence type="ECO:0000313" key="3">
    <source>
        <dbReference type="Proteomes" id="UP000256838"/>
    </source>
</evidence>
<dbReference type="OrthoDB" id="6684064at2"/>
<gene>
    <name evidence="2" type="ORF">DWV00_08610</name>
</gene>
<evidence type="ECO:0000313" key="2">
    <source>
        <dbReference type="EMBL" id="RDU99177.1"/>
    </source>
</evidence>
<protein>
    <submittedName>
        <fullName evidence="2">Uncharacterized protein</fullName>
    </submittedName>
</protein>
<sequence length="779" mass="86726">MQQPNEASAKPFVSLEGLRAKLLAPRDIVRDEQGWLSHPELPVCDEGTEIDKFLDAFGIETSFVSMEYDLPALHDRWCDAQLDDCSEWIPTAPAGSGWMLFDIYDTEDGPYAMFGRDRYAAEQEIKKQRTRNLRVAVDRARAELAEDALCRMRGMSPPSPTPKEATRSQDIACVAEGWKIVPVEPPDEMRIPSYRLSVNWPTRQQIYRDMIAAAPQPPQPSASVPEDAGWQALRHAVERLQSTGSYSDDEGESTNALSDLLYSQSRTVAWAVARWNAEVSERPLVNVHRRTLDDTWRQVIRHFGGDPKELIGPSHDELLAAAPAAPAAAPSEDAYIAQRMTETLAEVYATIIGEDMRQEDESLNAIERVKKAAQVLRLEVDLYRAQRAESAGQPGPHAAITELRNIANAKRFDKAYFDDDESFADWAQSRARHALAASTAATGTDWRYRLIGELGCPEDLSDEAIIERVGELVQHKKAAGALATVRASLIHALHVPPRGDGEPTARLVYGEDRFEIGYTLMHWLCGILAMGAVGSGVDLRILQNARAAFDFVDAAMCWDANPPEQEGEHADTLRRIGYDLLRPRFKLPWPEVTKYEEGHTPKPFSAGPAASQAAEPNVPAQDALPLRDATRTDEQQGLYRKYDVRRLDGSDAPGRKHADCEHFVLDMTHDPYAAAALRTYAQLCFKTHPFLAVELDERYSLRDVALDPGLCALRVLTYKHQPSDNVVAWRLGEACRNAAEARAGDYIDLGLQLLKELQEKGYGVVQVECIDSKAPKADR</sequence>
<comment type="caution">
    <text evidence="2">The sequence shown here is derived from an EMBL/GenBank/DDBJ whole genome shotgun (WGS) entry which is preliminary data.</text>
</comment>